<evidence type="ECO:0000256" key="4">
    <source>
        <dbReference type="ARBA" id="ARBA00022679"/>
    </source>
</evidence>
<dbReference type="STRING" id="247490.KSU1_C0973"/>
<dbReference type="eggNOG" id="COG3392">
    <property type="taxonomic scope" value="Bacteria"/>
</dbReference>
<dbReference type="EC" id="2.1.1.72" evidence="2"/>
<evidence type="ECO:0000256" key="1">
    <source>
        <dbReference type="ARBA" id="ARBA00006594"/>
    </source>
</evidence>
<accession>I3ILH4</accession>
<protein>
    <recommendedName>
        <fullName evidence="2">site-specific DNA-methyltransferase (adenine-specific)</fullName>
        <ecNumber evidence="2">2.1.1.72</ecNumber>
    </recommendedName>
</protein>
<comment type="caution">
    <text evidence="7">The sequence shown here is derived from an EMBL/GenBank/DDBJ whole genome shotgun (WGS) entry which is preliminary data.</text>
</comment>
<proteinExistence type="inferred from homology"/>
<dbReference type="GO" id="GO:0009007">
    <property type="term" value="F:site-specific DNA-methyltransferase (adenine-specific) activity"/>
    <property type="evidence" value="ECO:0007669"/>
    <property type="project" value="UniProtKB-EC"/>
</dbReference>
<comment type="catalytic activity">
    <reaction evidence="6">
        <text>a 2'-deoxyadenosine in DNA + S-adenosyl-L-methionine = an N(6)-methyl-2'-deoxyadenosine in DNA + S-adenosyl-L-homocysteine + H(+)</text>
        <dbReference type="Rhea" id="RHEA:15197"/>
        <dbReference type="Rhea" id="RHEA-COMP:12418"/>
        <dbReference type="Rhea" id="RHEA-COMP:12419"/>
        <dbReference type="ChEBI" id="CHEBI:15378"/>
        <dbReference type="ChEBI" id="CHEBI:57856"/>
        <dbReference type="ChEBI" id="CHEBI:59789"/>
        <dbReference type="ChEBI" id="CHEBI:90615"/>
        <dbReference type="ChEBI" id="CHEBI:90616"/>
        <dbReference type="EC" id="2.1.1.72"/>
    </reaction>
</comment>
<dbReference type="InterPro" id="IPR012327">
    <property type="entry name" value="MeTrfase_D12"/>
</dbReference>
<evidence type="ECO:0000313" key="8">
    <source>
        <dbReference type="Proteomes" id="UP000002985"/>
    </source>
</evidence>
<dbReference type="Pfam" id="PF02086">
    <property type="entry name" value="MethyltransfD12"/>
    <property type="match status" value="1"/>
</dbReference>
<evidence type="ECO:0000313" key="7">
    <source>
        <dbReference type="EMBL" id="GAB62569.1"/>
    </source>
</evidence>
<comment type="similarity">
    <text evidence="1">Belongs to the N(4)/N(6)-methyltransferase family.</text>
</comment>
<dbReference type="Proteomes" id="UP000002985">
    <property type="component" value="Unassembled WGS sequence"/>
</dbReference>
<dbReference type="GO" id="GO:0009307">
    <property type="term" value="P:DNA restriction-modification system"/>
    <property type="evidence" value="ECO:0007669"/>
    <property type="project" value="InterPro"/>
</dbReference>
<dbReference type="GO" id="GO:0032259">
    <property type="term" value="P:methylation"/>
    <property type="evidence" value="ECO:0007669"/>
    <property type="project" value="UniProtKB-KW"/>
</dbReference>
<evidence type="ECO:0000256" key="6">
    <source>
        <dbReference type="ARBA" id="ARBA00047942"/>
    </source>
</evidence>
<keyword evidence="3 7" id="KW-0489">Methyltransferase</keyword>
<sequence>MTKTFNEKLAFIEDSKFPSTRFQGSKLKIADWIWEGIKDLEFQTALDAFGGTGSVAYMLKQKGKIVTYNDILKFNYYVGMALIENDSVTLSRKDIDFLFTRHAGIIYPGFIAETFKDIYYTDEENSWIDMVVINIRLLNDTYKQALAYFALFQACIAKRPFNLFHRKNLYLRFADIKRNFGNKATWDTPFEAHFRRFVKEANNAVFSHGQKNRALNLDVFDVKEDFDLVYIDTPYISKKGVGIDYLGFYHFLEGLVNYETWPDMIDYRSKHKRLKIKPSVWADKNKIHAAFDQLFQKFRDSIIVVSYRSDGIPSVEKLAEILSKYKRTVHEIQRKNYKYVLSKNEIEEILFIGE</sequence>
<reference evidence="7 8" key="1">
    <citation type="journal article" date="2012" name="FEBS Lett.">
        <title>Anammox organism KSU-1 expresses a NirK-type copper-containing nitrite reductase instead of a NirS-type with cytochrome cd1.</title>
        <authorList>
            <person name="Hira D."/>
            <person name="Toh H."/>
            <person name="Migita C.T."/>
            <person name="Okubo H."/>
            <person name="Nishiyama T."/>
            <person name="Hattori M."/>
            <person name="Furukawa K."/>
            <person name="Fujii T."/>
        </authorList>
    </citation>
    <scope>NUCLEOTIDE SEQUENCE [LARGE SCALE GENOMIC DNA]</scope>
</reference>
<keyword evidence="8" id="KW-1185">Reference proteome</keyword>
<gene>
    <name evidence="7" type="ORF">KSU1_C0973</name>
</gene>
<dbReference type="InterPro" id="IPR029063">
    <property type="entry name" value="SAM-dependent_MTases_sf"/>
</dbReference>
<organism evidence="7 8">
    <name type="scientific">Candidatus Jettenia caeni</name>
    <dbReference type="NCBI Taxonomy" id="247490"/>
    <lineage>
        <taxon>Bacteria</taxon>
        <taxon>Pseudomonadati</taxon>
        <taxon>Planctomycetota</taxon>
        <taxon>Candidatus Brocadiia</taxon>
        <taxon>Candidatus Brocadiales</taxon>
        <taxon>Candidatus Brocadiaceae</taxon>
        <taxon>Candidatus Jettenia</taxon>
    </lineage>
</organism>
<dbReference type="AlphaFoldDB" id="I3ILH4"/>
<name>I3ILH4_9BACT</name>
<dbReference type="Gene3D" id="1.10.1020.10">
    <property type="entry name" value="Adenine-specific Methyltransferase, Domain 2"/>
    <property type="match status" value="1"/>
</dbReference>
<keyword evidence="4" id="KW-0808">Transferase</keyword>
<dbReference type="InterPro" id="IPR023095">
    <property type="entry name" value="Ade_MeTrfase_dom_2"/>
</dbReference>
<dbReference type="Gene3D" id="3.40.50.150">
    <property type="entry name" value="Vaccinia Virus protein VP39"/>
    <property type="match status" value="1"/>
</dbReference>
<keyword evidence="5" id="KW-0949">S-adenosyl-L-methionine</keyword>
<dbReference type="EMBL" id="BAFH01000003">
    <property type="protein sequence ID" value="GAB62569.1"/>
    <property type="molecule type" value="Genomic_DNA"/>
</dbReference>
<evidence type="ECO:0000256" key="5">
    <source>
        <dbReference type="ARBA" id="ARBA00022691"/>
    </source>
</evidence>
<dbReference type="OrthoDB" id="9805629at2"/>
<evidence type="ECO:0000256" key="3">
    <source>
        <dbReference type="ARBA" id="ARBA00022603"/>
    </source>
</evidence>
<dbReference type="SUPFAM" id="SSF53335">
    <property type="entry name" value="S-adenosyl-L-methionine-dependent methyltransferases"/>
    <property type="match status" value="1"/>
</dbReference>
<evidence type="ECO:0000256" key="2">
    <source>
        <dbReference type="ARBA" id="ARBA00011900"/>
    </source>
</evidence>